<dbReference type="RefSeq" id="XP_003662885.1">
    <property type="nucleotide sequence ID" value="XM_003662837.1"/>
</dbReference>
<dbReference type="eggNOG" id="KOG2311">
    <property type="taxonomic scope" value="Eukaryota"/>
</dbReference>
<dbReference type="InterPro" id="IPR000424">
    <property type="entry name" value="Primosome_PriB/ssb"/>
</dbReference>
<reference evidence="3 4" key="1">
    <citation type="journal article" date="2011" name="Nat. Biotechnol.">
        <title>Comparative genomic analysis of the thermophilic biomass-degrading fungi Myceliophthora thermophila and Thielavia terrestris.</title>
        <authorList>
            <person name="Berka R.M."/>
            <person name="Grigoriev I.V."/>
            <person name="Otillar R."/>
            <person name="Salamov A."/>
            <person name="Grimwood J."/>
            <person name="Reid I."/>
            <person name="Ishmael N."/>
            <person name="John T."/>
            <person name="Darmond C."/>
            <person name="Moisan M.-C."/>
            <person name="Henrissat B."/>
            <person name="Coutinho P.M."/>
            <person name="Lombard V."/>
            <person name="Natvig D.O."/>
            <person name="Lindquist E."/>
            <person name="Schmutz J."/>
            <person name="Lucas S."/>
            <person name="Harris P."/>
            <person name="Powlowski J."/>
            <person name="Bellemare A."/>
            <person name="Taylor D."/>
            <person name="Butler G."/>
            <person name="de Vries R.P."/>
            <person name="Allijn I.E."/>
            <person name="van den Brink J."/>
            <person name="Ushinsky S."/>
            <person name="Storms R."/>
            <person name="Powell A.J."/>
            <person name="Paulsen I.T."/>
            <person name="Elbourne L.D.H."/>
            <person name="Baker S.E."/>
            <person name="Magnuson J."/>
            <person name="LaBoissiere S."/>
            <person name="Clutterbuck A.J."/>
            <person name="Martinez D."/>
            <person name="Wogulis M."/>
            <person name="de Leon A.L."/>
            <person name="Rey M.W."/>
            <person name="Tsang A."/>
        </authorList>
    </citation>
    <scope>NUCLEOTIDE SEQUENCE [LARGE SCALE GENOMIC DNA]</scope>
    <source>
        <strain evidence="4">ATCC 42464 / BCRC 31852 / DSM 1799</strain>
    </source>
</reference>
<dbReference type="VEuPathDB" id="FungiDB:MYCTH_2304032"/>
<dbReference type="SUPFAM" id="SSF50249">
    <property type="entry name" value="Nucleic acid-binding proteins"/>
    <property type="match status" value="1"/>
</dbReference>
<dbReference type="PANTHER" id="PTHR10302:SF0">
    <property type="entry name" value="SINGLE-STRANDED DNA-BINDING PROTEIN, MITOCHONDRIAL"/>
    <property type="match status" value="1"/>
</dbReference>
<dbReference type="OMA" id="TQYVRKG"/>
<evidence type="ECO:0000256" key="2">
    <source>
        <dbReference type="PROSITE-ProRule" id="PRU00252"/>
    </source>
</evidence>
<name>G2QE57_THET4</name>
<dbReference type="InterPro" id="IPR012340">
    <property type="entry name" value="NA-bd_OB-fold"/>
</dbReference>
<evidence type="ECO:0000313" key="4">
    <source>
        <dbReference type="Proteomes" id="UP000007322"/>
    </source>
</evidence>
<evidence type="ECO:0000256" key="1">
    <source>
        <dbReference type="ARBA" id="ARBA00023125"/>
    </source>
</evidence>
<dbReference type="GeneID" id="11507511"/>
<dbReference type="PROSITE" id="PS50935">
    <property type="entry name" value="SSB"/>
    <property type="match status" value="1"/>
</dbReference>
<dbReference type="KEGG" id="mtm:MYCTH_2304032"/>
<dbReference type="NCBIfam" id="TIGR00621">
    <property type="entry name" value="ssb"/>
    <property type="match status" value="1"/>
</dbReference>
<accession>G2QE57</accession>
<dbReference type="EMBL" id="CP003004">
    <property type="protein sequence ID" value="AEO57640.1"/>
    <property type="molecule type" value="Genomic_DNA"/>
</dbReference>
<dbReference type="InterPro" id="IPR011344">
    <property type="entry name" value="ssDNA-bd"/>
</dbReference>
<sequence length="151" mass="16101">MSAFLRAASRAAVARPATVAAAAAARPFSSTGARPVARITIVGNLADSPELRASSTGREYLRYAVASNSGSGENRKTSWFNVSCFDEGPRRDFFQSLPKGTLVLLEGDVSISNYVDGEGKPRQGLNITQRNLDVLRRPYNPQVAEGGGAQQ</sequence>
<dbReference type="GO" id="GO:0042645">
    <property type="term" value="C:mitochondrial nucleoid"/>
    <property type="evidence" value="ECO:0007669"/>
    <property type="project" value="TreeGrafter"/>
</dbReference>
<dbReference type="GO" id="GO:0006264">
    <property type="term" value="P:mitochondrial DNA replication"/>
    <property type="evidence" value="ECO:0007669"/>
    <property type="project" value="TreeGrafter"/>
</dbReference>
<protein>
    <recommendedName>
        <fullName evidence="5">SsDNA binding protein</fullName>
    </recommendedName>
</protein>
<dbReference type="OrthoDB" id="1078367at2759"/>
<evidence type="ECO:0000313" key="3">
    <source>
        <dbReference type="EMBL" id="AEO57640.1"/>
    </source>
</evidence>
<dbReference type="InParanoid" id="G2QE57"/>
<dbReference type="FunCoup" id="G2QE57">
    <property type="interactions" value="168"/>
</dbReference>
<keyword evidence="1 2" id="KW-0238">DNA-binding</keyword>
<evidence type="ECO:0008006" key="5">
    <source>
        <dbReference type="Google" id="ProtNLM"/>
    </source>
</evidence>
<dbReference type="AlphaFoldDB" id="G2QE57"/>
<dbReference type="Gene3D" id="2.40.50.140">
    <property type="entry name" value="Nucleic acid-binding proteins"/>
    <property type="match status" value="1"/>
</dbReference>
<proteinExistence type="predicted"/>
<gene>
    <name evidence="3" type="ORF">MYCTH_2304032</name>
</gene>
<dbReference type="CDD" id="cd04496">
    <property type="entry name" value="SSB_OBF"/>
    <property type="match status" value="1"/>
</dbReference>
<dbReference type="GO" id="GO:0003697">
    <property type="term" value="F:single-stranded DNA binding"/>
    <property type="evidence" value="ECO:0007669"/>
    <property type="project" value="InterPro"/>
</dbReference>
<keyword evidence="4" id="KW-1185">Reference proteome</keyword>
<dbReference type="Pfam" id="PF00436">
    <property type="entry name" value="SSB"/>
    <property type="match status" value="1"/>
</dbReference>
<dbReference type="STRING" id="573729.G2QE57"/>
<dbReference type="PANTHER" id="PTHR10302">
    <property type="entry name" value="SINGLE-STRANDED DNA-BINDING PROTEIN"/>
    <property type="match status" value="1"/>
</dbReference>
<dbReference type="Proteomes" id="UP000007322">
    <property type="component" value="Chromosome 3"/>
</dbReference>
<dbReference type="HOGENOM" id="CLU_126647_0_0_1"/>
<organism evidence="3 4">
    <name type="scientific">Thermothelomyces thermophilus (strain ATCC 42464 / BCRC 31852 / DSM 1799)</name>
    <name type="common">Sporotrichum thermophile</name>
    <dbReference type="NCBI Taxonomy" id="573729"/>
    <lineage>
        <taxon>Eukaryota</taxon>
        <taxon>Fungi</taxon>
        <taxon>Dikarya</taxon>
        <taxon>Ascomycota</taxon>
        <taxon>Pezizomycotina</taxon>
        <taxon>Sordariomycetes</taxon>
        <taxon>Sordariomycetidae</taxon>
        <taxon>Sordariales</taxon>
        <taxon>Chaetomiaceae</taxon>
        <taxon>Thermothelomyces</taxon>
    </lineage>
</organism>